<dbReference type="InterPro" id="IPR017850">
    <property type="entry name" value="Alkaline_phosphatase_core_sf"/>
</dbReference>
<protein>
    <recommendedName>
        <fullName evidence="6">Sulfatase N-terminal domain-containing protein</fullName>
    </recommendedName>
</protein>
<dbReference type="GO" id="GO:0046872">
    <property type="term" value="F:metal ion binding"/>
    <property type="evidence" value="ECO:0007669"/>
    <property type="project" value="UniProtKB-KW"/>
</dbReference>
<dbReference type="AlphaFoldDB" id="A0A6U7P1N7"/>
<evidence type="ECO:0000256" key="3">
    <source>
        <dbReference type="ARBA" id="ARBA00022801"/>
    </source>
</evidence>
<keyword evidence="3" id="KW-0378">Hydrolase</keyword>
<dbReference type="EMBL" id="HBGU01085680">
    <property type="protein sequence ID" value="CAD9554589.1"/>
    <property type="molecule type" value="Transcribed_RNA"/>
</dbReference>
<dbReference type="PANTHER" id="PTHR10342">
    <property type="entry name" value="ARYLSULFATASE"/>
    <property type="match status" value="1"/>
</dbReference>
<dbReference type="PANTHER" id="PTHR10342:SF274">
    <property type="entry name" value="ARYLSULFATASE B"/>
    <property type="match status" value="1"/>
</dbReference>
<keyword evidence="5" id="KW-0325">Glycoprotein</keyword>
<dbReference type="GO" id="GO:0008484">
    <property type="term" value="F:sulfuric ester hydrolase activity"/>
    <property type="evidence" value="ECO:0007669"/>
    <property type="project" value="InterPro"/>
</dbReference>
<dbReference type="Gene3D" id="3.40.720.10">
    <property type="entry name" value="Alkaline Phosphatase, subunit A"/>
    <property type="match status" value="1"/>
</dbReference>
<gene>
    <name evidence="7" type="ORF">CBRE1094_LOCUS46782</name>
    <name evidence="8" type="ORF">CBRE1094_LOCUS46784</name>
</gene>
<keyword evidence="2" id="KW-0479">Metal-binding</keyword>
<accession>A0A6U7P1N7</accession>
<dbReference type="SUPFAM" id="SSF53649">
    <property type="entry name" value="Alkaline phosphatase-like"/>
    <property type="match status" value="1"/>
</dbReference>
<keyword evidence="4" id="KW-0106">Calcium</keyword>
<evidence type="ECO:0000256" key="2">
    <source>
        <dbReference type="ARBA" id="ARBA00022723"/>
    </source>
</evidence>
<dbReference type="Pfam" id="PF00884">
    <property type="entry name" value="Sulfatase"/>
    <property type="match status" value="1"/>
</dbReference>
<dbReference type="PROSITE" id="PS00149">
    <property type="entry name" value="SULFATASE_2"/>
    <property type="match status" value="1"/>
</dbReference>
<evidence type="ECO:0000259" key="6">
    <source>
        <dbReference type="Pfam" id="PF00884"/>
    </source>
</evidence>
<feature type="domain" description="Sulfatase N-terminal" evidence="6">
    <location>
        <begin position="6"/>
        <end position="199"/>
    </location>
</feature>
<evidence type="ECO:0000313" key="8">
    <source>
        <dbReference type="EMBL" id="CAD9554589.1"/>
    </source>
</evidence>
<dbReference type="InterPro" id="IPR047115">
    <property type="entry name" value="ARSB"/>
</dbReference>
<evidence type="ECO:0000256" key="5">
    <source>
        <dbReference type="ARBA" id="ARBA00023180"/>
    </source>
</evidence>
<dbReference type="InterPro" id="IPR000917">
    <property type="entry name" value="Sulfatase_N"/>
</dbReference>
<dbReference type="InterPro" id="IPR024607">
    <property type="entry name" value="Sulfatase_CS"/>
</dbReference>
<name>A0A6U7P1N7_9EUKA</name>
<evidence type="ECO:0000256" key="1">
    <source>
        <dbReference type="ARBA" id="ARBA00008779"/>
    </source>
</evidence>
<dbReference type="EMBL" id="HBGU01085678">
    <property type="protein sequence ID" value="CAD9554586.1"/>
    <property type="molecule type" value="Transcribed_RNA"/>
</dbReference>
<evidence type="ECO:0000313" key="7">
    <source>
        <dbReference type="EMBL" id="CAD9554586.1"/>
    </source>
</evidence>
<proteinExistence type="inferred from homology"/>
<evidence type="ECO:0000256" key="4">
    <source>
        <dbReference type="ARBA" id="ARBA00022837"/>
    </source>
</evidence>
<reference evidence="7" key="1">
    <citation type="submission" date="2021-01" db="EMBL/GenBank/DDBJ databases">
        <authorList>
            <person name="Corre E."/>
            <person name="Pelletier E."/>
            <person name="Niang G."/>
            <person name="Scheremetjew M."/>
            <person name="Finn R."/>
            <person name="Kale V."/>
            <person name="Holt S."/>
            <person name="Cochrane G."/>
            <person name="Meng A."/>
            <person name="Brown T."/>
            <person name="Cohen L."/>
        </authorList>
    </citation>
    <scope>NUCLEOTIDE SEQUENCE</scope>
    <source>
        <strain evidence="7">UTEX LB 985</strain>
    </source>
</reference>
<organism evidence="7">
    <name type="scientific">Haptolina brevifila</name>
    <dbReference type="NCBI Taxonomy" id="156173"/>
    <lineage>
        <taxon>Eukaryota</taxon>
        <taxon>Haptista</taxon>
        <taxon>Haptophyta</taxon>
        <taxon>Prymnesiophyceae</taxon>
        <taxon>Prymnesiales</taxon>
        <taxon>Prymnesiaceae</taxon>
        <taxon>Haptolina</taxon>
    </lineage>
</organism>
<comment type="similarity">
    <text evidence="1">Belongs to the sulfatase family.</text>
</comment>
<sequence length="340" mass="37719">MPGQGVPINMTLLPEKLATAGYVSHFVGKWHIGMARRQASPPEARGFATSLGYFHSTNNYYNGLRAEGCANQPALDLWDSGRPASELDDYEERVFARHAVETIQRHDASMPFFMYYAFHSSCVGWDVNGHAGGESDSLQPDKAYFAAASFIDHPDRRANHAMVALMDDAVGNITAALKRKGMWAQTLLLWSSDNGGAVSITATERVTDGTIERSWKRRHQAHAHAPMSPLPTPHTHIYVHHVPHVYMDSHRRRYILAVVRTRIHCVAATTTTGRVASVQPHCWRVVLSRRQCVARFSGASFTRLIGITPSATLRACLRTTIAPPPLSHRCRRSTLLTCGT</sequence>